<name>A0AAW6I8Q8_9BACT</name>
<dbReference type="AlphaFoldDB" id="A0AAW6I8Q8"/>
<reference evidence="1" key="1">
    <citation type="submission" date="2023-01" db="EMBL/GenBank/DDBJ databases">
        <title>Exploring GABA producing Bacteroides strains toward improving mental health.</title>
        <authorList>
            <person name="Yousuf B."/>
            <person name="Bouhlel N.E."/>
            <person name="Mottawea W."/>
            <person name="Hammami R."/>
        </authorList>
    </citation>
    <scope>NUCLEOTIDE SEQUENCE</scope>
    <source>
        <strain evidence="1">UO.H1047</strain>
    </source>
</reference>
<dbReference type="RefSeq" id="WP_272696368.1">
    <property type="nucleotide sequence ID" value="NZ_JAQPYW010000020.1"/>
</dbReference>
<proteinExistence type="predicted"/>
<evidence type="ECO:0000313" key="2">
    <source>
        <dbReference type="Proteomes" id="UP001213646"/>
    </source>
</evidence>
<protein>
    <submittedName>
        <fullName evidence="1">Uncharacterized protein</fullName>
    </submittedName>
</protein>
<dbReference type="EMBL" id="JAQPYX010000090">
    <property type="protein sequence ID" value="MDC7150047.1"/>
    <property type="molecule type" value="Genomic_DNA"/>
</dbReference>
<accession>A0AAW6I8Q8</accession>
<gene>
    <name evidence="1" type="ORF">PQG89_11490</name>
</gene>
<dbReference type="Proteomes" id="UP001213646">
    <property type="component" value="Unassembled WGS sequence"/>
</dbReference>
<sequence length="46" mass="5135">MDNHLMAIPADHIVTVYIPVTVDEVIHEAMIEFAAVNDIPEIGFSR</sequence>
<organism evidence="1 2">
    <name type="scientific">Parabacteroides johnsonii</name>
    <dbReference type="NCBI Taxonomy" id="387661"/>
    <lineage>
        <taxon>Bacteria</taxon>
        <taxon>Pseudomonadati</taxon>
        <taxon>Bacteroidota</taxon>
        <taxon>Bacteroidia</taxon>
        <taxon>Bacteroidales</taxon>
        <taxon>Tannerellaceae</taxon>
        <taxon>Parabacteroides</taxon>
    </lineage>
</organism>
<comment type="caution">
    <text evidence="1">The sequence shown here is derived from an EMBL/GenBank/DDBJ whole genome shotgun (WGS) entry which is preliminary data.</text>
</comment>
<evidence type="ECO:0000313" key="1">
    <source>
        <dbReference type="EMBL" id="MDC7150047.1"/>
    </source>
</evidence>